<dbReference type="EMBL" id="QXGD01004642">
    <property type="protein sequence ID" value="KAE9169522.1"/>
    <property type="molecule type" value="Genomic_DNA"/>
</dbReference>
<comment type="caution">
    <text evidence="5">The sequence shown here is derived from an EMBL/GenBank/DDBJ whole genome shotgun (WGS) entry which is preliminary data.</text>
</comment>
<dbReference type="Proteomes" id="UP000440367">
    <property type="component" value="Unassembled WGS sequence"/>
</dbReference>
<evidence type="ECO:0000313" key="13">
    <source>
        <dbReference type="Proteomes" id="UP000440367"/>
    </source>
</evidence>
<evidence type="ECO:0000313" key="4">
    <source>
        <dbReference type="EMBL" id="KAE9069965.1"/>
    </source>
</evidence>
<dbReference type="EMBL" id="QXGC01005818">
    <property type="protein sequence ID" value="KAE9164094.1"/>
    <property type="molecule type" value="Genomic_DNA"/>
</dbReference>
<evidence type="ECO:0000313" key="11">
    <source>
        <dbReference type="Proteomes" id="UP000433483"/>
    </source>
</evidence>
<dbReference type="EMBL" id="QXGE01003458">
    <property type="protein sequence ID" value="KAE9274982.1"/>
    <property type="molecule type" value="Genomic_DNA"/>
</dbReference>
<name>A0A6A3QB02_9STRA</name>
<dbReference type="Proteomes" id="UP000437068">
    <property type="component" value="Unassembled WGS sequence"/>
</dbReference>
<proteinExistence type="predicted"/>
<dbReference type="Proteomes" id="UP000488956">
    <property type="component" value="Unassembled WGS sequence"/>
</dbReference>
<dbReference type="Proteomes" id="UP000429523">
    <property type="component" value="Unassembled WGS sequence"/>
</dbReference>
<evidence type="ECO:0000313" key="9">
    <source>
        <dbReference type="EMBL" id="KAE9274982.1"/>
    </source>
</evidence>
<dbReference type="Proteomes" id="UP000433483">
    <property type="component" value="Unassembled WGS sequence"/>
</dbReference>
<dbReference type="AlphaFoldDB" id="A0A6A3QB02"/>
<accession>A0A6A3QB02</accession>
<evidence type="ECO:0000313" key="2">
    <source>
        <dbReference type="EMBL" id="KAE8962627.1"/>
    </source>
</evidence>
<dbReference type="EMBL" id="QXFZ01002962">
    <property type="protein sequence ID" value="KAE9072332.1"/>
    <property type="molecule type" value="Genomic_DNA"/>
</dbReference>
<evidence type="ECO:0000313" key="8">
    <source>
        <dbReference type="EMBL" id="KAE9170004.1"/>
    </source>
</evidence>
<dbReference type="EMBL" id="QXGA01004941">
    <property type="protein sequence ID" value="KAE9069965.1"/>
    <property type="molecule type" value="Genomic_DNA"/>
</dbReference>
<organism evidence="5 15">
    <name type="scientific">Phytophthora fragariae</name>
    <dbReference type="NCBI Taxonomy" id="53985"/>
    <lineage>
        <taxon>Eukaryota</taxon>
        <taxon>Sar</taxon>
        <taxon>Stramenopiles</taxon>
        <taxon>Oomycota</taxon>
        <taxon>Peronosporomycetes</taxon>
        <taxon>Peronosporales</taxon>
        <taxon>Peronosporaceae</taxon>
        <taxon>Phytophthora</taxon>
    </lineage>
</organism>
<evidence type="ECO:0000313" key="7">
    <source>
        <dbReference type="EMBL" id="KAE9169522.1"/>
    </source>
</evidence>
<evidence type="ECO:0000313" key="5">
    <source>
        <dbReference type="EMBL" id="KAE9072332.1"/>
    </source>
</evidence>
<dbReference type="EMBL" id="QXFX01003490">
    <property type="protein sequence ID" value="KAE9068697.1"/>
    <property type="molecule type" value="Genomic_DNA"/>
</dbReference>
<gene>
    <name evidence="9" type="ORF">PF001_g26805</name>
    <name evidence="7" type="ORF">PF002_g30336</name>
    <name evidence="6" type="ORF">PF004_g29942</name>
    <name evidence="8" type="ORF">PF005_g27730</name>
    <name evidence="4" type="ORF">PF006_g29457</name>
    <name evidence="5" type="ORF">PF007_g26218</name>
    <name evidence="1" type="ORF">PF009_g30584</name>
    <name evidence="3" type="ORF">PF010_g26963</name>
    <name evidence="2" type="ORF">PF011_g29314</name>
</gene>
<evidence type="ECO:0000313" key="10">
    <source>
        <dbReference type="Proteomes" id="UP000429523"/>
    </source>
</evidence>
<dbReference type="Proteomes" id="UP000441208">
    <property type="component" value="Unassembled WGS sequence"/>
</dbReference>
<dbReference type="Proteomes" id="UP000440732">
    <property type="component" value="Unassembled WGS sequence"/>
</dbReference>
<evidence type="ECO:0000313" key="18">
    <source>
        <dbReference type="Proteomes" id="UP000488956"/>
    </source>
</evidence>
<evidence type="ECO:0000313" key="17">
    <source>
        <dbReference type="Proteomes" id="UP000476176"/>
    </source>
</evidence>
<keyword evidence="11" id="KW-1185">Reference proteome</keyword>
<dbReference type="EMBL" id="QXGB01003585">
    <property type="protein sequence ID" value="KAE9170004.1"/>
    <property type="molecule type" value="Genomic_DNA"/>
</dbReference>
<sequence length="124" mass="13840">MDVFVAWLVNVRDNNPSRNSTSSIVDDFVAWLGQRGNSTANSNSTFSSIDVFVSWIRTAPRAAIQPSAWTPTSHRPANLASSNASWNPISSGMNVTAAWAQPDAARSIRRRQQEHVFWGRRIRK</sequence>
<evidence type="ECO:0000313" key="3">
    <source>
        <dbReference type="EMBL" id="KAE9068697.1"/>
    </source>
</evidence>
<protein>
    <submittedName>
        <fullName evidence="5">Uncharacterized protein</fullName>
    </submittedName>
</protein>
<dbReference type="EMBL" id="QXFW01005256">
    <property type="protein sequence ID" value="KAE8962627.1"/>
    <property type="molecule type" value="Genomic_DNA"/>
</dbReference>
<evidence type="ECO:0000313" key="15">
    <source>
        <dbReference type="Proteomes" id="UP000441208"/>
    </source>
</evidence>
<dbReference type="Proteomes" id="UP000460718">
    <property type="component" value="Unassembled WGS sequence"/>
</dbReference>
<evidence type="ECO:0000313" key="12">
    <source>
        <dbReference type="Proteomes" id="UP000437068"/>
    </source>
</evidence>
<evidence type="ECO:0000313" key="14">
    <source>
        <dbReference type="Proteomes" id="UP000440732"/>
    </source>
</evidence>
<evidence type="ECO:0000313" key="6">
    <source>
        <dbReference type="EMBL" id="KAE9164094.1"/>
    </source>
</evidence>
<evidence type="ECO:0000313" key="16">
    <source>
        <dbReference type="Proteomes" id="UP000460718"/>
    </source>
</evidence>
<evidence type="ECO:0000313" key="1">
    <source>
        <dbReference type="EMBL" id="KAE8919103.1"/>
    </source>
</evidence>
<dbReference type="Proteomes" id="UP000476176">
    <property type="component" value="Unassembled WGS sequence"/>
</dbReference>
<dbReference type="EMBL" id="QXGF01004971">
    <property type="protein sequence ID" value="KAE8919103.1"/>
    <property type="molecule type" value="Genomic_DNA"/>
</dbReference>
<reference evidence="10 11" key="1">
    <citation type="submission" date="2018-08" db="EMBL/GenBank/DDBJ databases">
        <title>Genomic investigation of the strawberry pathogen Phytophthora fragariae indicates pathogenicity is determined by transcriptional variation in three key races.</title>
        <authorList>
            <person name="Adams T.M."/>
            <person name="Armitage A.D."/>
            <person name="Sobczyk M.K."/>
            <person name="Bates H.J."/>
            <person name="Dunwell J.M."/>
            <person name="Nellist C.F."/>
            <person name="Harrison R.J."/>
        </authorList>
    </citation>
    <scope>NUCLEOTIDE SEQUENCE [LARGE SCALE GENOMIC DNA]</scope>
    <source>
        <strain evidence="9 12">A4</strain>
        <strain evidence="7 13">BC-1</strain>
        <strain evidence="6 17">BC-23</strain>
        <strain evidence="8 11">NOV-27</strain>
        <strain evidence="4 14">NOV-5</strain>
        <strain evidence="5 15">NOV-71</strain>
        <strain evidence="1 10">NOV-9</strain>
        <strain evidence="3 18">ONT-3</strain>
        <strain evidence="2 16">SCRP245</strain>
    </source>
</reference>